<feature type="compositionally biased region" description="Polar residues" evidence="1">
    <location>
        <begin position="583"/>
        <end position="597"/>
    </location>
</feature>
<dbReference type="Proteomes" id="UP000240904">
    <property type="component" value="Unassembled WGS sequence"/>
</dbReference>
<evidence type="ECO:0000313" key="3">
    <source>
        <dbReference type="EMBL" id="PSW03385.1"/>
    </source>
</evidence>
<name>A0A2T3MTX7_9GAMM</name>
<evidence type="ECO:0000259" key="2">
    <source>
        <dbReference type="Pfam" id="PF05170"/>
    </source>
</evidence>
<accession>A0A2T3MTX7</accession>
<organism evidence="3 4">
    <name type="scientific">Photobacterium lipolyticum</name>
    <dbReference type="NCBI Taxonomy" id="266810"/>
    <lineage>
        <taxon>Bacteria</taxon>
        <taxon>Pseudomonadati</taxon>
        <taxon>Pseudomonadota</taxon>
        <taxon>Gammaproteobacteria</taxon>
        <taxon>Vibrionales</taxon>
        <taxon>Vibrionaceae</taxon>
        <taxon>Photobacterium</taxon>
    </lineage>
</organism>
<feature type="domain" description="AsmA" evidence="2">
    <location>
        <begin position="3"/>
        <end position="619"/>
    </location>
</feature>
<keyword evidence="4" id="KW-1185">Reference proteome</keyword>
<comment type="caution">
    <text evidence="3">The sequence shown here is derived from an EMBL/GenBank/DDBJ whole genome shotgun (WGS) entry which is preliminary data.</text>
</comment>
<dbReference type="AlphaFoldDB" id="A0A2T3MTX7"/>
<reference evidence="3 4" key="1">
    <citation type="submission" date="2018-03" db="EMBL/GenBank/DDBJ databases">
        <title>Whole genome sequencing of Histamine producing bacteria.</title>
        <authorList>
            <person name="Butler K."/>
        </authorList>
    </citation>
    <scope>NUCLEOTIDE SEQUENCE [LARGE SCALE GENOMIC DNA]</scope>
    <source>
        <strain evidence="3 4">DSM 16190</strain>
    </source>
</reference>
<sequence length="681" mass="76451">MRTVGKIFATIVVLLLLTSTIMLALLHTQYATAIITRTINTFSDYQLKADNIAYHISDPWHLQLEQPQLNYRQVPVLEADQLQLWLAPQQLFKQGWYFDSVLIEGTERMQPIVLKTLPAIYIARLALNNLNITSPAISLQDARLQIDNWNSQAQPWGQFSGDFQLSASRLSWQNIKLKNVLIDGDHYDQKWKLYGFSFDWQHASLNGQAEYLASDVQPDSLILHQLTLTGLQLQDPTLLEQFKTQLTQLEATDLTLNIKRLDILESSVEVPGHAFNSVNLSLQDWHWPATYWQQQNAHLSLSASSIQWQETVFEEPLVELSFAPQQITIDGLSGKVFDGFIQTDGALTPDLLALNQVTINGIRWLRPEQWRQSAATLNRAFDDISITKLDVGYAQLTDNNPSFPFQLTGLNINGEDLLLKRHGQLGLWQGELSVSAGFASVNRVTMIEPYLMMQSEAGNWQLTQAIVPFKNGLLDATGEVQLDRPGQPWQLFLQADSMPTSTLPYWFQLPLPLSGAMDITLSATGLAQHQTSLAYSLSGELTAGFRQLQSRELTTEQLWQLWSQPGKEQTDIDWQARNSSDNLSNHLSKNVSNSTADASAPVQPFSATPLHITADRGRLVIEPITLSGNGIEANLQGKWDLANSAEQAVKLQAKQGCQQLVREWEGDQRRLSLSSCNGNNR</sequence>
<protein>
    <submittedName>
        <fullName evidence="3">AsmA family protein</fullName>
    </submittedName>
</protein>
<dbReference type="InterPro" id="IPR007844">
    <property type="entry name" value="AsmA"/>
</dbReference>
<dbReference type="RefSeq" id="WP_107284705.1">
    <property type="nucleotide sequence ID" value="NZ_PYMC01000016.1"/>
</dbReference>
<feature type="region of interest" description="Disordered" evidence="1">
    <location>
        <begin position="583"/>
        <end position="602"/>
    </location>
</feature>
<evidence type="ECO:0000256" key="1">
    <source>
        <dbReference type="SAM" id="MobiDB-lite"/>
    </source>
</evidence>
<dbReference type="Pfam" id="PF05170">
    <property type="entry name" value="AsmA"/>
    <property type="match status" value="1"/>
</dbReference>
<dbReference type="OrthoDB" id="5912765at2"/>
<dbReference type="EMBL" id="PYMC01000016">
    <property type="protein sequence ID" value="PSW03385.1"/>
    <property type="molecule type" value="Genomic_DNA"/>
</dbReference>
<gene>
    <name evidence="3" type="ORF">C9I89_17965</name>
</gene>
<proteinExistence type="predicted"/>
<evidence type="ECO:0000313" key="4">
    <source>
        <dbReference type="Proteomes" id="UP000240904"/>
    </source>
</evidence>